<sequence length="556" mass="57771">MRLTLKLKLTVVFAAVILSAGGGMGLALTDLAALNGRVSSLASINAESLRLAGAIKADVITIQRDLRDIILSDDMATIAALRDEITGLREHVDLAKAQLTELSAQEGNTGLDRFAELTVQLRTVNNEVARLALLGTPEGDDQAFRLLASQGLAIWAQMEANLNEMVQAEHEHMAEAAAESGELYAIARDLLIALALGSVLIGALGASWVIRAISRGMKRGVDLAGRVANGDLTELAEIHGNDEITDLLGRLNGMILKLREVVGGASVGARNVATGATEMAATAQQLSQGATEQAAATEEASASVEQMAANIKQTAQNATETETIATTSADSARRVGENAAQSIRAMKTVAEQILVIQEIARQTDLLALNAAVEAARAGEHGRGFAVVASEVRKLAERSQAAASQVSRLSAETSITAEGTGQSLERLVPEIARTAELVGQIGGANRELATGAAQVTLAIEQLNEVTQQNTAASEQVATTAEELAAQAEMLRSAIAFFRIGGIEVAPAAPLALPQGKAAAAPRSARSSGFAFDLETGEDELDAGFVRSPARGSSARAA</sequence>
<feature type="coiled-coil region" evidence="4">
    <location>
        <begin position="78"/>
        <end position="105"/>
    </location>
</feature>
<dbReference type="GO" id="GO:0007165">
    <property type="term" value="P:signal transduction"/>
    <property type="evidence" value="ECO:0007669"/>
    <property type="project" value="UniProtKB-KW"/>
</dbReference>
<evidence type="ECO:0000313" key="8">
    <source>
        <dbReference type="Proteomes" id="UP000305887"/>
    </source>
</evidence>
<keyword evidence="8" id="KW-1185">Reference proteome</keyword>
<evidence type="ECO:0000256" key="4">
    <source>
        <dbReference type="SAM" id="Coils"/>
    </source>
</evidence>
<comment type="similarity">
    <text evidence="2">Belongs to the methyl-accepting chemotaxis (MCP) protein family.</text>
</comment>
<keyword evidence="4" id="KW-0175">Coiled coil</keyword>
<accession>A0A5C4N4M1</accession>
<keyword evidence="1" id="KW-0145">Chemotaxis</keyword>
<dbReference type="AlphaFoldDB" id="A0A5C4N4M1"/>
<dbReference type="Proteomes" id="UP000305887">
    <property type="component" value="Unassembled WGS sequence"/>
</dbReference>
<dbReference type="PROSITE" id="PS50885">
    <property type="entry name" value="HAMP"/>
    <property type="match status" value="1"/>
</dbReference>
<dbReference type="SUPFAM" id="SSF58104">
    <property type="entry name" value="Methyl-accepting chemotaxis protein (MCP) signaling domain"/>
    <property type="match status" value="1"/>
</dbReference>
<dbReference type="PROSITE" id="PS50111">
    <property type="entry name" value="CHEMOTAXIS_TRANSDUC_2"/>
    <property type="match status" value="1"/>
</dbReference>
<evidence type="ECO:0000256" key="2">
    <source>
        <dbReference type="ARBA" id="ARBA00029447"/>
    </source>
</evidence>
<evidence type="ECO:0000259" key="6">
    <source>
        <dbReference type="PROSITE" id="PS50885"/>
    </source>
</evidence>
<dbReference type="InterPro" id="IPR003660">
    <property type="entry name" value="HAMP_dom"/>
</dbReference>
<dbReference type="InterPro" id="IPR004089">
    <property type="entry name" value="MCPsignal_dom"/>
</dbReference>
<keyword evidence="3" id="KW-0807">Transducer</keyword>
<dbReference type="GO" id="GO:0006935">
    <property type="term" value="P:chemotaxis"/>
    <property type="evidence" value="ECO:0007669"/>
    <property type="project" value="UniProtKB-KW"/>
</dbReference>
<dbReference type="PANTHER" id="PTHR43531">
    <property type="entry name" value="PROTEIN ICFG"/>
    <property type="match status" value="1"/>
</dbReference>
<name>A0A5C4N4M1_9RHOB</name>
<dbReference type="RefSeq" id="WP_139075380.1">
    <property type="nucleotide sequence ID" value="NZ_VDFU01000003.1"/>
</dbReference>
<dbReference type="Gene3D" id="1.10.287.950">
    <property type="entry name" value="Methyl-accepting chemotaxis protein"/>
    <property type="match status" value="1"/>
</dbReference>
<dbReference type="SMART" id="SM00283">
    <property type="entry name" value="MA"/>
    <property type="match status" value="1"/>
</dbReference>
<evidence type="ECO:0000256" key="1">
    <source>
        <dbReference type="ARBA" id="ARBA00022500"/>
    </source>
</evidence>
<dbReference type="PANTHER" id="PTHR43531:SF11">
    <property type="entry name" value="METHYL-ACCEPTING CHEMOTAXIS PROTEIN 3"/>
    <property type="match status" value="1"/>
</dbReference>
<dbReference type="Pfam" id="PF00015">
    <property type="entry name" value="MCPsignal"/>
    <property type="match status" value="1"/>
</dbReference>
<dbReference type="OrthoDB" id="9814362at2"/>
<dbReference type="CDD" id="cd06225">
    <property type="entry name" value="HAMP"/>
    <property type="match status" value="1"/>
</dbReference>
<evidence type="ECO:0000256" key="3">
    <source>
        <dbReference type="PROSITE-ProRule" id="PRU00284"/>
    </source>
</evidence>
<dbReference type="InterPro" id="IPR051310">
    <property type="entry name" value="MCP_chemotaxis"/>
</dbReference>
<dbReference type="InterPro" id="IPR024478">
    <property type="entry name" value="HlyB_4HB_MCP"/>
</dbReference>
<dbReference type="Pfam" id="PF00672">
    <property type="entry name" value="HAMP"/>
    <property type="match status" value="1"/>
</dbReference>
<dbReference type="Pfam" id="PF12729">
    <property type="entry name" value="4HB_MCP_1"/>
    <property type="match status" value="1"/>
</dbReference>
<reference evidence="7 8" key="1">
    <citation type="submission" date="2019-06" db="EMBL/GenBank/DDBJ databases">
        <title>YIM 131921 draft genome.</title>
        <authorList>
            <person name="Jiang L."/>
        </authorList>
    </citation>
    <scope>NUCLEOTIDE SEQUENCE [LARGE SCALE GENOMIC DNA]</scope>
    <source>
        <strain evidence="7 8">YIM 131921</strain>
    </source>
</reference>
<comment type="caution">
    <text evidence="7">The sequence shown here is derived from an EMBL/GenBank/DDBJ whole genome shotgun (WGS) entry which is preliminary data.</text>
</comment>
<organism evidence="7 8">
    <name type="scientific">Rubellimicrobium rubrum</name>
    <dbReference type="NCBI Taxonomy" id="2585369"/>
    <lineage>
        <taxon>Bacteria</taxon>
        <taxon>Pseudomonadati</taxon>
        <taxon>Pseudomonadota</taxon>
        <taxon>Alphaproteobacteria</taxon>
        <taxon>Rhodobacterales</taxon>
        <taxon>Roseobacteraceae</taxon>
        <taxon>Rubellimicrobium</taxon>
    </lineage>
</organism>
<feature type="domain" description="Methyl-accepting transducer" evidence="5">
    <location>
        <begin position="268"/>
        <end position="483"/>
    </location>
</feature>
<evidence type="ECO:0000313" key="7">
    <source>
        <dbReference type="EMBL" id="TNC51958.1"/>
    </source>
</evidence>
<dbReference type="EMBL" id="VDFU01000003">
    <property type="protein sequence ID" value="TNC51958.1"/>
    <property type="molecule type" value="Genomic_DNA"/>
</dbReference>
<dbReference type="InterPro" id="IPR004090">
    <property type="entry name" value="Chemotax_Me-accpt_rcpt"/>
</dbReference>
<dbReference type="SMART" id="SM00304">
    <property type="entry name" value="HAMP"/>
    <property type="match status" value="2"/>
</dbReference>
<protein>
    <submittedName>
        <fullName evidence="7">HAMP domain-containing protein</fullName>
    </submittedName>
</protein>
<dbReference type="GO" id="GO:0004888">
    <property type="term" value="F:transmembrane signaling receptor activity"/>
    <property type="evidence" value="ECO:0007669"/>
    <property type="project" value="InterPro"/>
</dbReference>
<feature type="domain" description="HAMP" evidence="6">
    <location>
        <begin position="211"/>
        <end position="263"/>
    </location>
</feature>
<evidence type="ECO:0000259" key="5">
    <source>
        <dbReference type="PROSITE" id="PS50111"/>
    </source>
</evidence>
<dbReference type="GO" id="GO:0005886">
    <property type="term" value="C:plasma membrane"/>
    <property type="evidence" value="ECO:0007669"/>
    <property type="project" value="TreeGrafter"/>
</dbReference>
<proteinExistence type="inferred from homology"/>
<dbReference type="PRINTS" id="PR00260">
    <property type="entry name" value="CHEMTRNSDUCR"/>
</dbReference>
<gene>
    <name evidence="7" type="ORF">FHG66_03895</name>
</gene>